<dbReference type="PANTHER" id="PTHR43818:SF11">
    <property type="entry name" value="BCDNA.GH03377"/>
    <property type="match status" value="1"/>
</dbReference>
<dbReference type="InterPro" id="IPR050463">
    <property type="entry name" value="Gfo/Idh/MocA_oxidrdct_glycsds"/>
</dbReference>
<reference evidence="3 4" key="1">
    <citation type="submission" date="2019-02" db="EMBL/GenBank/DDBJ databases">
        <title>Genomic Encyclopedia of Archaeal and Bacterial Type Strains, Phase II (KMG-II): from individual species to whole genera.</title>
        <authorList>
            <person name="Goeker M."/>
        </authorList>
    </citation>
    <scope>NUCLEOTIDE SEQUENCE [LARGE SCALE GENOMIC DNA]</scope>
    <source>
        <strain evidence="3 4">DSM 21411</strain>
    </source>
</reference>
<name>A0A4Q7PDW9_9BACT</name>
<dbReference type="InterPro" id="IPR032459">
    <property type="entry name" value="Oxidoreduct_C"/>
</dbReference>
<dbReference type="Gene3D" id="3.40.50.720">
    <property type="entry name" value="NAD(P)-binding Rossmann-like Domain"/>
    <property type="match status" value="1"/>
</dbReference>
<comment type="caution">
    <text evidence="3">The sequence shown here is derived from an EMBL/GenBank/DDBJ whole genome shotgun (WGS) entry which is preliminary data.</text>
</comment>
<dbReference type="Pfam" id="PF16490">
    <property type="entry name" value="Oxidoreduct_C"/>
    <property type="match status" value="1"/>
</dbReference>
<protein>
    <submittedName>
        <fullName evidence="3">Putative oxidoreductase-like protein</fullName>
    </submittedName>
</protein>
<dbReference type="Proteomes" id="UP000292209">
    <property type="component" value="Unassembled WGS sequence"/>
</dbReference>
<keyword evidence="4" id="KW-1185">Reference proteome</keyword>
<sequence>MEQIMLKFEGKKMKKILAFSALIALIACQAPKKENMPDREKVVFMSLDPGHFHAGLIHKSMYPEVDSTVYVFAPDGEELKDYLRRLEGYNTRVDHPTAWKVEVYKGNDYLQQMIAQKPGNVMMVAGKNDQKIDYILAAIQNGIHVYADKPLVIDQEGFGKLQQAFALPKEKDLLLYDIMTERFEITSILQKELSMIPEVFGTLVDGTLEEPAITKESVHHFFKYVSGQPLIRPDWFFDVTKQGEGLVDVTTHLVDLIQWAAFPEQVLDMSDVEMLAAKRWTTPLSAEQFQQVTGKEGFPEFLQKDIQDNKLQVFGNGEMHYTLRGKHAKVSVIWDFQAPEGGGDTHYSVMRGTKALLIIQQGEAEAFKPTLYVELYDGQEKELEEAVLKTLQAKYPGLGLERLPDAKYLVQIPDSYHVGHEAHFAQVTEKFLEYFQKGNMPNWEVPNMLVKYFTTTKALEVARQNP</sequence>
<dbReference type="OrthoDB" id="9785257at2"/>
<dbReference type="AlphaFoldDB" id="A0A4Q7PDW9"/>
<gene>
    <name evidence="3" type="ORF">BC751_4246</name>
</gene>
<dbReference type="PANTHER" id="PTHR43818">
    <property type="entry name" value="BCDNA.GH03377"/>
    <property type="match status" value="1"/>
</dbReference>
<keyword evidence="1" id="KW-0560">Oxidoreductase</keyword>
<evidence type="ECO:0000256" key="1">
    <source>
        <dbReference type="ARBA" id="ARBA00023002"/>
    </source>
</evidence>
<organism evidence="3 4">
    <name type="scientific">Cecembia calidifontis</name>
    <dbReference type="NCBI Taxonomy" id="1187080"/>
    <lineage>
        <taxon>Bacteria</taxon>
        <taxon>Pseudomonadati</taxon>
        <taxon>Bacteroidota</taxon>
        <taxon>Cytophagia</taxon>
        <taxon>Cytophagales</taxon>
        <taxon>Cyclobacteriaceae</taxon>
        <taxon>Cecembia</taxon>
    </lineage>
</organism>
<feature type="domain" description="Putative oxidoreductase C-terminal" evidence="2">
    <location>
        <begin position="189"/>
        <end position="462"/>
    </location>
</feature>
<evidence type="ECO:0000313" key="3">
    <source>
        <dbReference type="EMBL" id="RZS98584.1"/>
    </source>
</evidence>
<dbReference type="InterPro" id="IPR036291">
    <property type="entry name" value="NAD(P)-bd_dom_sf"/>
</dbReference>
<dbReference type="SUPFAM" id="SSF51735">
    <property type="entry name" value="NAD(P)-binding Rossmann-fold domains"/>
    <property type="match status" value="1"/>
</dbReference>
<evidence type="ECO:0000313" key="4">
    <source>
        <dbReference type="Proteomes" id="UP000292209"/>
    </source>
</evidence>
<dbReference type="EMBL" id="SGXG01000001">
    <property type="protein sequence ID" value="RZS98584.1"/>
    <property type="molecule type" value="Genomic_DNA"/>
</dbReference>
<accession>A0A4Q7PDW9</accession>
<dbReference type="GO" id="GO:0016491">
    <property type="term" value="F:oxidoreductase activity"/>
    <property type="evidence" value="ECO:0007669"/>
    <property type="project" value="UniProtKB-KW"/>
</dbReference>
<dbReference type="PROSITE" id="PS51257">
    <property type="entry name" value="PROKAR_LIPOPROTEIN"/>
    <property type="match status" value="1"/>
</dbReference>
<proteinExistence type="predicted"/>
<evidence type="ECO:0000259" key="2">
    <source>
        <dbReference type="Pfam" id="PF16490"/>
    </source>
</evidence>